<evidence type="ECO:0000256" key="1">
    <source>
        <dbReference type="SAM" id="MobiDB-lite"/>
    </source>
</evidence>
<dbReference type="Proteomes" id="UP001214441">
    <property type="component" value="Unassembled WGS sequence"/>
</dbReference>
<feature type="region of interest" description="Disordered" evidence="1">
    <location>
        <begin position="43"/>
        <end position="65"/>
    </location>
</feature>
<evidence type="ECO:0000313" key="3">
    <source>
        <dbReference type="Proteomes" id="UP001214441"/>
    </source>
</evidence>
<sequence>MSGYHNNYQADTSGLRDTLQQLDGLAGAPRKLLADFDRTVQGTSAWNGQDDDFHDETEKQDQQQIESCRNLVGSLEEFLTGLQSAVGQSLGSIKGVQQNVQDNIHDAQSNADAYGTGGHGKH</sequence>
<protein>
    <recommendedName>
        <fullName evidence="4">WXG100 family type VII secretion target</fullName>
    </recommendedName>
</protein>
<name>A0ABT7A0R1_9ACTN</name>
<evidence type="ECO:0008006" key="4">
    <source>
        <dbReference type="Google" id="ProtNLM"/>
    </source>
</evidence>
<accession>A0ABT7A0R1</accession>
<gene>
    <name evidence="2" type="ORF">NMN56_023735</name>
</gene>
<feature type="compositionally biased region" description="Polar residues" evidence="1">
    <location>
        <begin position="101"/>
        <end position="111"/>
    </location>
</feature>
<reference evidence="2 3" key="1">
    <citation type="submission" date="2023-05" db="EMBL/GenBank/DDBJ databases">
        <title>Streptantibioticus silvisoli sp. nov., acidotolerant actinomycetes 1 from pine litter.</title>
        <authorList>
            <person name="Swiecimska M."/>
            <person name="Golinska P."/>
            <person name="Sangal V."/>
            <person name="Wachnowicz B."/>
            <person name="Goodfellow M."/>
        </authorList>
    </citation>
    <scope>NUCLEOTIDE SEQUENCE [LARGE SCALE GENOMIC DNA]</scope>
    <source>
        <strain evidence="2 3">DSM 42109</strain>
    </source>
</reference>
<evidence type="ECO:0000313" key="2">
    <source>
        <dbReference type="EMBL" id="MDJ1134914.1"/>
    </source>
</evidence>
<dbReference type="RefSeq" id="WP_274045696.1">
    <property type="nucleotide sequence ID" value="NZ_JANCPR020000024.1"/>
</dbReference>
<proteinExistence type="predicted"/>
<comment type="caution">
    <text evidence="2">The sequence shown here is derived from an EMBL/GenBank/DDBJ whole genome shotgun (WGS) entry which is preliminary data.</text>
</comment>
<organism evidence="2 3">
    <name type="scientific">Streptomyces iconiensis</name>
    <dbReference type="NCBI Taxonomy" id="1384038"/>
    <lineage>
        <taxon>Bacteria</taxon>
        <taxon>Bacillati</taxon>
        <taxon>Actinomycetota</taxon>
        <taxon>Actinomycetes</taxon>
        <taxon>Kitasatosporales</taxon>
        <taxon>Streptomycetaceae</taxon>
        <taxon>Streptomyces</taxon>
    </lineage>
</organism>
<dbReference type="EMBL" id="JANCPR020000024">
    <property type="protein sequence ID" value="MDJ1134914.1"/>
    <property type="molecule type" value="Genomic_DNA"/>
</dbReference>
<feature type="region of interest" description="Disordered" evidence="1">
    <location>
        <begin position="101"/>
        <end position="122"/>
    </location>
</feature>
<keyword evidence="3" id="KW-1185">Reference proteome</keyword>